<dbReference type="Proteomes" id="UP000727490">
    <property type="component" value="Unassembled WGS sequence"/>
</dbReference>
<evidence type="ECO:0000256" key="2">
    <source>
        <dbReference type="SAM" id="Coils"/>
    </source>
</evidence>
<dbReference type="AlphaFoldDB" id="A0A951MCH6"/>
<protein>
    <submittedName>
        <fullName evidence="5">Glycosyl hydrolase</fullName>
    </submittedName>
</protein>
<comment type="caution">
    <text evidence="5">The sequence shown here is derived from an EMBL/GenBank/DDBJ whole genome shotgun (WGS) entry which is preliminary data.</text>
</comment>
<dbReference type="InterPro" id="IPR052025">
    <property type="entry name" value="Xyloglucanase_GH74"/>
</dbReference>
<keyword evidence="1" id="KW-0677">Repeat</keyword>
<keyword evidence="2" id="KW-0175">Coiled coil</keyword>
<evidence type="ECO:0000256" key="1">
    <source>
        <dbReference type="ARBA" id="ARBA00022737"/>
    </source>
</evidence>
<dbReference type="GO" id="GO:0016787">
    <property type="term" value="F:hydrolase activity"/>
    <property type="evidence" value="ECO:0007669"/>
    <property type="project" value="UniProtKB-KW"/>
</dbReference>
<evidence type="ECO:0000313" key="5">
    <source>
        <dbReference type="EMBL" id="MBW3467517.1"/>
    </source>
</evidence>
<dbReference type="CDD" id="cd15482">
    <property type="entry name" value="Sialidase_non-viral"/>
    <property type="match status" value="1"/>
</dbReference>
<feature type="signal peptide" evidence="3">
    <location>
        <begin position="1"/>
        <end position="25"/>
    </location>
</feature>
<name>A0A951MCH6_9BACT</name>
<dbReference type="PANTHER" id="PTHR43739">
    <property type="entry name" value="XYLOGLUCANASE (EUROFUNG)"/>
    <property type="match status" value="1"/>
</dbReference>
<keyword evidence="6" id="KW-1185">Reference proteome</keyword>
<keyword evidence="3" id="KW-0732">Signal</keyword>
<evidence type="ECO:0000313" key="6">
    <source>
        <dbReference type="Proteomes" id="UP000727490"/>
    </source>
</evidence>
<dbReference type="Pfam" id="PF15902">
    <property type="entry name" value="Sortilin-Vps10"/>
    <property type="match status" value="1"/>
</dbReference>
<evidence type="ECO:0000259" key="4">
    <source>
        <dbReference type="Pfam" id="PF15902"/>
    </source>
</evidence>
<keyword evidence="5" id="KW-0378">Hydrolase</keyword>
<sequence>MRYATKHFSWLMTLILCGLSTLLFAQRRESAAPAAVDELFSETTFRGLKLRGIGPAFMSGRIADVAIDPTNESTWYVAVGSGGVWKTTNAGVTFTPIFDEQGSYSIGCVTIDPSDPMVIWVGTGEEGGGRHFGFGDGIYRSEDGGTTWEKRGLPDSEHIGKIIVHPDNSDVIFVAAQGPLWSAGGERGFYKSTDGGKNWKRTLGDDQFTGVGDIAIDPRNPDRIYAVTWQRQRTVAAMMDGGVKNGIFRSEDGGETWTQLTNGLPSGKMGKIGLTISPQQPDVVYAAIELDRRTGGTWRSADRGMNWEKTSDVVASATGPHYYMELFASPHQFDLIYMMDASMKYSSDGGKNWHIVNREHIHGDFHGMAFKKSDPNYVMVATDGGLYESFDLTKNWRYMPNLPVTQYYKVSLDDAEPFYNIYAGTQDNGTHGGPSRTDNVQGIQNYDWKLVLNWDGHATATEPGNPDIVYAERQQGTLSRLDMSTGEVVDIQPQAGEDDPHERYNWDAPIHVSPHSPSRLYFASYRVWKSDNRGDSWEAISDDLTRGEDRLSLPIMGATQSWDSPWDVFAMSNYGTITSLSESPLVEGLIYAGTDDGLLQVTEDDGKNWRAVEVSSMGVPERAFINDIKADLHDPNTVYVSLDNHKYGDYRPFVVKSTDRGRTWKMIKGNLPDKLMVWRLVQDHVKPELLFIATEYGLYFSINGGGQWTKLEGGVPTISFRDLAIQKRENDLVGASFGRGFFIFDDYSVLREVSTASLQKEGSLYSTRKAWWYIPRSHLNFDSQKGSQGSSYYVAPNPDFGAVFTYHLKDGLQTKAEIRQAAEKSLTAAERDVPMPSWEERAAEEIQQKPGIFILVQDASGNVIRRVEGPTKKGFHRISWDLRYPAPQALTISGGQPNDKGLMVAPGTYTATLYKSEDGVTTALDDPITFEVERMYKGALEGAPENEVAAFWRSYEAAAKDASALDINIDRSIKTVDAMRKALQHSSAKPGTLDAKLHDLRTELYNLHMEVYGNPAKLQVGEKTPPTIGERLFAVNRGISTSLYGPTETSKQTLQIANKQIQRATEELKKLNQSLADMASEMKNAGAPYIEGMKWPNE</sequence>
<accession>A0A951MCH6</accession>
<gene>
    <name evidence="5" type="ORF">EGN73_06780</name>
</gene>
<dbReference type="InterPro" id="IPR031778">
    <property type="entry name" value="Sortilin_N"/>
</dbReference>
<evidence type="ECO:0000256" key="3">
    <source>
        <dbReference type="SAM" id="SignalP"/>
    </source>
</evidence>
<feature type="domain" description="Sortilin N-terminal" evidence="4">
    <location>
        <begin position="138"/>
        <end position="262"/>
    </location>
</feature>
<dbReference type="PANTHER" id="PTHR43739:SF5">
    <property type="entry name" value="EXO-ALPHA-SIALIDASE"/>
    <property type="match status" value="1"/>
</dbReference>
<feature type="chain" id="PRO_5037360164" evidence="3">
    <location>
        <begin position="26"/>
        <end position="1098"/>
    </location>
</feature>
<reference evidence="5 6" key="1">
    <citation type="journal article" date="2020" name="Syst. Appl. Microbiol.">
        <title>Arthrospiribacter ruber gen. nov., sp. nov., a novel bacterium isolated from Arthrospira cultures.</title>
        <authorList>
            <person name="Waleron M."/>
            <person name="Misztak A."/>
            <person name="Waleron M.M."/>
            <person name="Furmaniak M."/>
            <person name="Mrozik A."/>
            <person name="Waleron K."/>
        </authorList>
    </citation>
    <scope>NUCLEOTIDE SEQUENCE [LARGE SCALE GENOMIC DNA]</scope>
    <source>
        <strain evidence="5 6">DPMB0001</strain>
    </source>
</reference>
<feature type="coiled-coil region" evidence="2">
    <location>
        <begin position="1047"/>
        <end position="1081"/>
    </location>
</feature>
<proteinExistence type="predicted"/>
<organism evidence="5 6">
    <name type="scientific">Arthrospiribacter ruber</name>
    <dbReference type="NCBI Taxonomy" id="2487934"/>
    <lineage>
        <taxon>Bacteria</taxon>
        <taxon>Pseudomonadati</taxon>
        <taxon>Bacteroidota</taxon>
        <taxon>Cytophagia</taxon>
        <taxon>Cytophagales</taxon>
        <taxon>Cyclobacteriaceae</taxon>
        <taxon>Arthrospiribacter</taxon>
    </lineage>
</organism>
<dbReference type="GO" id="GO:0010411">
    <property type="term" value="P:xyloglucan metabolic process"/>
    <property type="evidence" value="ECO:0007669"/>
    <property type="project" value="TreeGrafter"/>
</dbReference>
<dbReference type="EMBL" id="RPHB01000003">
    <property type="protein sequence ID" value="MBW3467517.1"/>
    <property type="molecule type" value="Genomic_DNA"/>
</dbReference>